<organism evidence="9 10">
    <name type="scientific">Paenibacillus riograndensis SBR5</name>
    <dbReference type="NCBI Taxonomy" id="1073571"/>
    <lineage>
        <taxon>Bacteria</taxon>
        <taxon>Bacillati</taxon>
        <taxon>Bacillota</taxon>
        <taxon>Bacilli</taxon>
        <taxon>Bacillales</taxon>
        <taxon>Paenibacillaceae</taxon>
        <taxon>Paenibacillus</taxon>
        <taxon>Paenibacillus sonchi group</taxon>
    </lineage>
</organism>
<evidence type="ECO:0000259" key="8">
    <source>
        <dbReference type="PROSITE" id="PS50928"/>
    </source>
</evidence>
<dbReference type="HOGENOM" id="CLU_016047_0_1_9"/>
<dbReference type="PANTHER" id="PTHR30193">
    <property type="entry name" value="ABC TRANSPORTER PERMEASE PROTEIN"/>
    <property type="match status" value="1"/>
</dbReference>
<name>A0A0E4HA22_9BACL</name>
<feature type="transmembrane region" description="Helical" evidence="7">
    <location>
        <begin position="222"/>
        <end position="241"/>
    </location>
</feature>
<dbReference type="CDD" id="cd06261">
    <property type="entry name" value="TM_PBP2"/>
    <property type="match status" value="1"/>
</dbReference>
<gene>
    <name evidence="9" type="ORF">PRIO_2282</name>
</gene>
<evidence type="ECO:0000313" key="9">
    <source>
        <dbReference type="EMBL" id="CQR54691.1"/>
    </source>
</evidence>
<dbReference type="PANTHER" id="PTHR30193:SF44">
    <property type="entry name" value="LACTOSE TRANSPORT SYSTEM PERMEASE PROTEIN LACF"/>
    <property type="match status" value="1"/>
</dbReference>
<keyword evidence="3" id="KW-1003">Cell membrane</keyword>
<keyword evidence="2 7" id="KW-0813">Transport</keyword>
<protein>
    <submittedName>
        <fullName evidence="9">Binding-protein-dependent transport system inner membrane component</fullName>
    </submittedName>
</protein>
<keyword evidence="4 7" id="KW-0812">Transmembrane</keyword>
<dbReference type="Gene3D" id="1.10.3720.10">
    <property type="entry name" value="MetI-like"/>
    <property type="match status" value="1"/>
</dbReference>
<feature type="transmembrane region" description="Helical" evidence="7">
    <location>
        <begin position="169"/>
        <end position="193"/>
    </location>
</feature>
<dbReference type="InterPro" id="IPR035906">
    <property type="entry name" value="MetI-like_sf"/>
</dbReference>
<feature type="transmembrane region" description="Helical" evidence="7">
    <location>
        <begin position="87"/>
        <end position="111"/>
    </location>
</feature>
<dbReference type="GO" id="GO:0005886">
    <property type="term" value="C:plasma membrane"/>
    <property type="evidence" value="ECO:0007669"/>
    <property type="project" value="UniProtKB-SubCell"/>
</dbReference>
<sequence>MERGFEMKQKQHGFWDDVKKYRTLLLMLTPAVLFFLVFAYVPMAGIVLAFKQYNYTDGILHSPWNGLDNFRFFFGSGDAWRVTRNTALYNIAFIVVNNVLQIFAGILLFEVAGKWFRKITQTILFLPYFISWVVVGAIAYNLFNFDVGTVNVLLKGLGMQPIDIYNTAAYWPVILVVVSAWKALGYGTIMYLAAITSIDTEMYEAAEIDGANIFQRIMKITVPNLIPTVIILVLLAIGNIFRGDFGMFYNMVGNNGLLFSSTDVIDTFVFRSLTTSNEIGMSAAAGFYQSLLGFATIMLANYAVRKYDKDRALF</sequence>
<dbReference type="AlphaFoldDB" id="A0A0E4HA22"/>
<dbReference type="SUPFAM" id="SSF161098">
    <property type="entry name" value="MetI-like"/>
    <property type="match status" value="1"/>
</dbReference>
<keyword evidence="5 7" id="KW-1133">Transmembrane helix</keyword>
<dbReference type="GO" id="GO:0055085">
    <property type="term" value="P:transmembrane transport"/>
    <property type="evidence" value="ECO:0007669"/>
    <property type="project" value="InterPro"/>
</dbReference>
<dbReference type="PATRIC" id="fig|1073571.4.peg.2419"/>
<evidence type="ECO:0000256" key="5">
    <source>
        <dbReference type="ARBA" id="ARBA00022989"/>
    </source>
</evidence>
<dbReference type="KEGG" id="pri:PRIO_2282"/>
<accession>A0A0E4HA22</accession>
<dbReference type="InterPro" id="IPR000515">
    <property type="entry name" value="MetI-like"/>
</dbReference>
<dbReference type="InterPro" id="IPR051393">
    <property type="entry name" value="ABC_transporter_permease"/>
</dbReference>
<dbReference type="PROSITE" id="PS50928">
    <property type="entry name" value="ABC_TM1"/>
    <property type="match status" value="1"/>
</dbReference>
<keyword evidence="6 7" id="KW-0472">Membrane</keyword>
<evidence type="ECO:0000313" key="10">
    <source>
        <dbReference type="Proteomes" id="UP000033163"/>
    </source>
</evidence>
<evidence type="ECO:0000256" key="3">
    <source>
        <dbReference type="ARBA" id="ARBA00022475"/>
    </source>
</evidence>
<feature type="domain" description="ABC transmembrane type-1" evidence="8">
    <location>
        <begin position="83"/>
        <end position="300"/>
    </location>
</feature>
<dbReference type="Pfam" id="PF00528">
    <property type="entry name" value="BPD_transp_1"/>
    <property type="match status" value="1"/>
</dbReference>
<feature type="transmembrane region" description="Helical" evidence="7">
    <location>
        <begin position="21"/>
        <end position="50"/>
    </location>
</feature>
<dbReference type="Proteomes" id="UP000033163">
    <property type="component" value="Chromosome I"/>
</dbReference>
<evidence type="ECO:0000256" key="1">
    <source>
        <dbReference type="ARBA" id="ARBA00004651"/>
    </source>
</evidence>
<reference evidence="10" key="1">
    <citation type="submission" date="2015-03" db="EMBL/GenBank/DDBJ databases">
        <authorList>
            <person name="Wibberg D."/>
        </authorList>
    </citation>
    <scope>NUCLEOTIDE SEQUENCE [LARGE SCALE GENOMIC DNA]</scope>
</reference>
<feature type="transmembrane region" description="Helical" evidence="7">
    <location>
        <begin position="279"/>
        <end position="304"/>
    </location>
</feature>
<evidence type="ECO:0000256" key="7">
    <source>
        <dbReference type="RuleBase" id="RU363032"/>
    </source>
</evidence>
<evidence type="ECO:0000256" key="2">
    <source>
        <dbReference type="ARBA" id="ARBA00022448"/>
    </source>
</evidence>
<dbReference type="STRING" id="483937.AMQ84_05540"/>
<feature type="transmembrane region" description="Helical" evidence="7">
    <location>
        <begin position="123"/>
        <end position="143"/>
    </location>
</feature>
<comment type="similarity">
    <text evidence="7">Belongs to the binding-protein-dependent transport system permease family.</text>
</comment>
<proteinExistence type="inferred from homology"/>
<evidence type="ECO:0000256" key="6">
    <source>
        <dbReference type="ARBA" id="ARBA00023136"/>
    </source>
</evidence>
<evidence type="ECO:0000256" key="4">
    <source>
        <dbReference type="ARBA" id="ARBA00022692"/>
    </source>
</evidence>
<dbReference type="EMBL" id="LN831776">
    <property type="protein sequence ID" value="CQR54691.1"/>
    <property type="molecule type" value="Genomic_DNA"/>
</dbReference>
<comment type="subcellular location">
    <subcellularLocation>
        <location evidence="1 7">Cell membrane</location>
        <topology evidence="1 7">Multi-pass membrane protein</topology>
    </subcellularLocation>
</comment>